<sequence>RSTWWWPSDSRWYIPIDTKKHHKVCKVPKAGSTSWRMMSNNLRKQRIFPPDYVNIIAVRHPFERLLSAYKDKFLGGESISKYDEAWRSSSGSGESWNIRWRKYWLPALVSNGRIEMSPVLKTTITTLKMNRAIYLNNNNTNVDEVMPRKYESLQDILYQDTTKWNNLMKDNFMLDLVLDHRAHMEIIK</sequence>
<dbReference type="Pfam" id="PF03567">
    <property type="entry name" value="Sulfotransfer_2"/>
    <property type="match status" value="1"/>
</dbReference>
<reference evidence="1 2" key="1">
    <citation type="submission" date="2024-05" db="EMBL/GenBank/DDBJ databases">
        <authorList>
            <person name="Wallberg A."/>
        </authorList>
    </citation>
    <scope>NUCLEOTIDE SEQUENCE [LARGE SCALE GENOMIC DNA]</scope>
</reference>
<comment type="caution">
    <text evidence="1">The sequence shown here is derived from an EMBL/GenBank/DDBJ whole genome shotgun (WGS) entry which is preliminary data.</text>
</comment>
<evidence type="ECO:0000313" key="2">
    <source>
        <dbReference type="Proteomes" id="UP001497623"/>
    </source>
</evidence>
<feature type="non-terminal residue" evidence="1">
    <location>
        <position position="188"/>
    </location>
</feature>
<accession>A0AAV2S405</accession>
<dbReference type="GO" id="GO:0008146">
    <property type="term" value="F:sulfotransferase activity"/>
    <property type="evidence" value="ECO:0007669"/>
    <property type="project" value="InterPro"/>
</dbReference>
<gene>
    <name evidence="1" type="ORF">MNOR_LOCUS31090</name>
</gene>
<name>A0AAV2S405_MEGNR</name>
<evidence type="ECO:0000313" key="1">
    <source>
        <dbReference type="EMBL" id="CAL4152817.1"/>
    </source>
</evidence>
<dbReference type="AlphaFoldDB" id="A0AAV2S405"/>
<evidence type="ECO:0008006" key="3">
    <source>
        <dbReference type="Google" id="ProtNLM"/>
    </source>
</evidence>
<dbReference type="InterPro" id="IPR005331">
    <property type="entry name" value="Sulfotransferase"/>
</dbReference>
<dbReference type="GO" id="GO:0016020">
    <property type="term" value="C:membrane"/>
    <property type="evidence" value="ECO:0007669"/>
    <property type="project" value="InterPro"/>
</dbReference>
<organism evidence="1 2">
    <name type="scientific">Meganyctiphanes norvegica</name>
    <name type="common">Northern krill</name>
    <name type="synonym">Thysanopoda norvegica</name>
    <dbReference type="NCBI Taxonomy" id="48144"/>
    <lineage>
        <taxon>Eukaryota</taxon>
        <taxon>Metazoa</taxon>
        <taxon>Ecdysozoa</taxon>
        <taxon>Arthropoda</taxon>
        <taxon>Crustacea</taxon>
        <taxon>Multicrustacea</taxon>
        <taxon>Malacostraca</taxon>
        <taxon>Eumalacostraca</taxon>
        <taxon>Eucarida</taxon>
        <taxon>Euphausiacea</taxon>
        <taxon>Euphausiidae</taxon>
        <taxon>Meganyctiphanes</taxon>
    </lineage>
</organism>
<keyword evidence="2" id="KW-1185">Reference proteome</keyword>
<proteinExistence type="predicted"/>
<dbReference type="Proteomes" id="UP001497623">
    <property type="component" value="Unassembled WGS sequence"/>
</dbReference>
<feature type="non-terminal residue" evidence="1">
    <location>
        <position position="1"/>
    </location>
</feature>
<protein>
    <recommendedName>
        <fullName evidence="3">Carbohydrate sulfotransferase</fullName>
    </recommendedName>
</protein>
<dbReference type="EMBL" id="CAXKWB010039266">
    <property type="protein sequence ID" value="CAL4152817.1"/>
    <property type="molecule type" value="Genomic_DNA"/>
</dbReference>